<reference evidence="2 3" key="1">
    <citation type="journal article" date="2019" name="Mar. Drugs">
        <title>Comparative Genomics and CAZyme Genome Repertoires of Marine Zobellia amurskyensis KMM 3526(T) and Zobellia laminariae KMM 3676(T).</title>
        <authorList>
            <person name="Chernysheva N."/>
            <person name="Bystritskaya E."/>
            <person name="Stenkova A."/>
            <person name="Golovkin I."/>
            <person name="Nedashkovskaya O."/>
            <person name="Isaeva M."/>
        </authorList>
    </citation>
    <scope>NUCLEOTIDE SEQUENCE [LARGE SCALE GENOMIC DNA]</scope>
    <source>
        <strain evidence="2 3">KMM 3526</strain>
    </source>
</reference>
<name>A0A7X3D0Y9_9FLAO</name>
<dbReference type="AlphaFoldDB" id="A0A7X3D0Y9"/>
<protein>
    <submittedName>
        <fullName evidence="2">GSCFA domain-containing protein</fullName>
    </submittedName>
</protein>
<dbReference type="EMBL" id="RCNR01000009">
    <property type="protein sequence ID" value="MUH35491.1"/>
    <property type="molecule type" value="Genomic_DNA"/>
</dbReference>
<dbReference type="SUPFAM" id="SSF52266">
    <property type="entry name" value="SGNH hydrolase"/>
    <property type="match status" value="1"/>
</dbReference>
<dbReference type="Proteomes" id="UP000540519">
    <property type="component" value="Unassembled WGS sequence"/>
</dbReference>
<organism evidence="2 3">
    <name type="scientific">Zobellia amurskyensis</name>
    <dbReference type="NCBI Taxonomy" id="248905"/>
    <lineage>
        <taxon>Bacteria</taxon>
        <taxon>Pseudomonadati</taxon>
        <taxon>Bacteroidota</taxon>
        <taxon>Flavobacteriia</taxon>
        <taxon>Flavobacteriales</taxon>
        <taxon>Flavobacteriaceae</taxon>
        <taxon>Zobellia</taxon>
    </lineage>
</organism>
<evidence type="ECO:0000313" key="3">
    <source>
        <dbReference type="Proteomes" id="UP000540519"/>
    </source>
</evidence>
<sequence length="325" mass="37145">MILKLQTQIPLQKAQNQIDYESRLVLLGSCFSKNIGEKFSYFKFRELQNPFGILFHPLAIANLVSRAVLGKVYTEEDVFFHNERWQCYDAHSSLSAVSKESLLNALNDGIEKTANHLKQATHICITLGTAWVYRHTETNAVVANCHKVPQKQFSKELLGIGEITASLNSIIASVQSLNPNVQFVFTVSPVRHIKDGFVENQRSKAHLIAAIHEVIGATTLKADYFPSYEIQMDELRDYRFYKEDMVHPNALAVNYIWEKFKLVWITEEAQKTMLQVDAVQKGLLHRPFHPKSEQHLKFLKSLGLKISNLQKQFPFMDFSSQDSGC</sequence>
<gene>
    <name evidence="2" type="ORF">D9O36_06540</name>
</gene>
<keyword evidence="3" id="KW-1185">Reference proteome</keyword>
<dbReference type="OrthoDB" id="9807687at2"/>
<dbReference type="InterPro" id="IPR014982">
    <property type="entry name" value="GSCFA"/>
</dbReference>
<comment type="caution">
    <text evidence="2">The sequence shown here is derived from an EMBL/GenBank/DDBJ whole genome shotgun (WGS) entry which is preliminary data.</text>
</comment>
<dbReference type="Pfam" id="PF08885">
    <property type="entry name" value="GSCFA"/>
    <property type="match status" value="1"/>
</dbReference>
<accession>A0A7X3D0Y9</accession>
<evidence type="ECO:0000313" key="2">
    <source>
        <dbReference type="EMBL" id="MUH35491.1"/>
    </source>
</evidence>
<proteinExistence type="predicted"/>
<dbReference type="RefSeq" id="WP_155599302.1">
    <property type="nucleotide sequence ID" value="NZ_RCNR01000009.1"/>
</dbReference>
<evidence type="ECO:0000259" key="1">
    <source>
        <dbReference type="Pfam" id="PF08885"/>
    </source>
</evidence>
<feature type="domain" description="GSCFA" evidence="1">
    <location>
        <begin position="23"/>
        <end position="260"/>
    </location>
</feature>